<proteinExistence type="predicted"/>
<dbReference type="GO" id="GO:0031011">
    <property type="term" value="C:Ino80 complex"/>
    <property type="evidence" value="ECO:0007669"/>
    <property type="project" value="InterPro"/>
</dbReference>
<dbReference type="InterPro" id="IPR038014">
    <property type="entry name" value="Ies1"/>
</dbReference>
<gene>
    <name evidence="2" type="ORF">EVG20_g2318</name>
</gene>
<sequence>MHCMDSLQSIYPDHTVTVDYSYSYLYCAAQSYCAAQPQHLLLSALRTTVPQLDHFAIHRSLWFYLTASTSAHSLHLVKLSPTHSTPATHHHPGACPLGPPHFTIASASPSDAHTVGSNHSNYIPDDAQPLYIYRDESWPRNYTHDEIYNLLYFNSNLIYYPEGRTRFKYARRNGFRLQSPGLPTAESYRQQYIEEALTHSEIIDNLQTHRFESTDLEAVQERLGPETLYDKQYGLLYRYTEGRPSLVLVSGDDPITTLRHVQLKRRLPTVAEFLRRRNLRIDDTQTDTEEPETPATPVANLPTYAEATAGTGKPTPRTPSPHAEAEPLTRRDIQYDLLGYIFGDTNRVFTDPNASDARKATFRDLYVHALIQSSRCSRALREKMQDNPDFATDFAKISLLANVGRINTTMTFLPEMRTALRTYHPVPSLQKTDGNLQDAPRIKNILKACSLKTEPDGVPVAPAELRARAAKGVAPTTSIVNLLFVLSNHFANVAHTHFGRLDIDFLDLFLPINISSQSRANAFLWLVYHYHEADSDNPFDDAHSRSHANMVPKLVEITDEQLALENIDPAEEKEMGAKMSQFRLDFLAKNKQNPKPGESSQEKGKKPGGADKGKAVAGKAAEKTLKRQRSETETGTPAADVDVEEEREHQRRRLSYTHAAQEGAPQPSLVLPPPVALSPEFPPHYRIPLDGPVNIGPQRSIMQQALHLVTMVDPSADSDDEGTDEQSRYDYGACEPPVYRTTSLMFLVQPCAYRSWPTSARTSVVAIRPTIEIADTLPRIDHFIEFFGSGSGSGSASSLHCITASTPIGMDLISFRSVSFHFASASPIPDHIIYPVFIVPPPLTQQPACLPGLPCIR</sequence>
<organism evidence="2 3">
    <name type="scientific">Dentipellis fragilis</name>
    <dbReference type="NCBI Taxonomy" id="205917"/>
    <lineage>
        <taxon>Eukaryota</taxon>
        <taxon>Fungi</taxon>
        <taxon>Dikarya</taxon>
        <taxon>Basidiomycota</taxon>
        <taxon>Agaricomycotina</taxon>
        <taxon>Agaricomycetes</taxon>
        <taxon>Russulales</taxon>
        <taxon>Hericiaceae</taxon>
        <taxon>Dentipellis</taxon>
    </lineage>
</organism>
<reference evidence="2 3" key="1">
    <citation type="submission" date="2019-02" db="EMBL/GenBank/DDBJ databases">
        <title>Genome sequencing of the rare red list fungi Dentipellis fragilis.</title>
        <authorList>
            <person name="Buettner E."/>
            <person name="Kellner H."/>
        </authorList>
    </citation>
    <scope>NUCLEOTIDE SEQUENCE [LARGE SCALE GENOMIC DNA]</scope>
    <source>
        <strain evidence="2 3">DSM 105465</strain>
    </source>
</reference>
<dbReference type="PANTHER" id="PTHR37287">
    <property type="entry name" value="INO EIGHTY SUBUNIT 1"/>
    <property type="match status" value="1"/>
</dbReference>
<evidence type="ECO:0000313" key="2">
    <source>
        <dbReference type="EMBL" id="TFY70700.1"/>
    </source>
</evidence>
<evidence type="ECO:0008006" key="4">
    <source>
        <dbReference type="Google" id="ProtNLM"/>
    </source>
</evidence>
<dbReference type="OrthoDB" id="5413003at2759"/>
<evidence type="ECO:0000313" key="3">
    <source>
        <dbReference type="Proteomes" id="UP000298327"/>
    </source>
</evidence>
<feature type="region of interest" description="Disordered" evidence="1">
    <location>
        <begin position="304"/>
        <end position="329"/>
    </location>
</feature>
<protein>
    <recommendedName>
        <fullName evidence="4">Ino eighty subunit 1</fullName>
    </recommendedName>
</protein>
<evidence type="ECO:0000256" key="1">
    <source>
        <dbReference type="SAM" id="MobiDB-lite"/>
    </source>
</evidence>
<dbReference type="Proteomes" id="UP000298327">
    <property type="component" value="Unassembled WGS sequence"/>
</dbReference>
<comment type="caution">
    <text evidence="2">The sequence shown here is derived from an EMBL/GenBank/DDBJ whole genome shotgun (WGS) entry which is preliminary data.</text>
</comment>
<feature type="compositionally biased region" description="Basic and acidic residues" evidence="1">
    <location>
        <begin position="600"/>
        <end position="632"/>
    </location>
</feature>
<dbReference type="EMBL" id="SEOQ01000087">
    <property type="protein sequence ID" value="TFY70700.1"/>
    <property type="molecule type" value="Genomic_DNA"/>
</dbReference>
<keyword evidence="3" id="KW-1185">Reference proteome</keyword>
<dbReference type="STRING" id="205917.A0A4Y9Z991"/>
<accession>A0A4Y9Z991</accession>
<feature type="region of interest" description="Disordered" evidence="1">
    <location>
        <begin position="590"/>
        <end position="671"/>
    </location>
</feature>
<name>A0A4Y9Z991_9AGAM</name>
<dbReference type="PANTHER" id="PTHR37287:SF1">
    <property type="entry name" value="INO EIGHTY SUBUNIT 1"/>
    <property type="match status" value="1"/>
</dbReference>
<dbReference type="AlphaFoldDB" id="A0A4Y9Z991"/>